<dbReference type="NCBIfam" id="TIGR01571">
    <property type="entry name" value="A_thal_Cys_rich"/>
    <property type="match status" value="1"/>
</dbReference>
<name>A0AAN6V0Z7_9PEZI</name>
<sequence length="145" mass="16170">MAQNEKSAQGGWTNSLIRFFPCGFFWKANCCACYIYADNAQLLRDPTVPTEKHSRDCVEFGRAFCIGTYVSSLKEQRQQIRERYGIPGTSKNDFWVSCCFPGCVLMQHEDELKARLGAGVGGAAVVSEGYQPTGAMQVQQQPQQQ</sequence>
<dbReference type="Pfam" id="PF04749">
    <property type="entry name" value="PLAC8"/>
    <property type="match status" value="1"/>
</dbReference>
<organism evidence="1 2">
    <name type="scientific">Dichotomopilus funicola</name>
    <dbReference type="NCBI Taxonomy" id="1934379"/>
    <lineage>
        <taxon>Eukaryota</taxon>
        <taxon>Fungi</taxon>
        <taxon>Dikarya</taxon>
        <taxon>Ascomycota</taxon>
        <taxon>Pezizomycotina</taxon>
        <taxon>Sordariomycetes</taxon>
        <taxon>Sordariomycetidae</taxon>
        <taxon>Sordariales</taxon>
        <taxon>Chaetomiaceae</taxon>
        <taxon>Dichotomopilus</taxon>
    </lineage>
</organism>
<dbReference type="AlphaFoldDB" id="A0AAN6V0Z7"/>
<dbReference type="GeneID" id="87817627"/>
<protein>
    <submittedName>
        <fullName evidence="1">Uncharacterized protein</fullName>
    </submittedName>
</protein>
<evidence type="ECO:0000313" key="1">
    <source>
        <dbReference type="EMBL" id="KAK4142878.1"/>
    </source>
</evidence>
<keyword evidence="2" id="KW-1185">Reference proteome</keyword>
<proteinExistence type="predicted"/>
<dbReference type="EMBL" id="MU853592">
    <property type="protein sequence ID" value="KAK4142878.1"/>
    <property type="molecule type" value="Genomic_DNA"/>
</dbReference>
<reference evidence="1" key="2">
    <citation type="submission" date="2023-05" db="EMBL/GenBank/DDBJ databases">
        <authorList>
            <consortium name="Lawrence Berkeley National Laboratory"/>
            <person name="Steindorff A."/>
            <person name="Hensen N."/>
            <person name="Bonometti L."/>
            <person name="Westerberg I."/>
            <person name="Brannstrom I.O."/>
            <person name="Guillou S."/>
            <person name="Cros-Aarteil S."/>
            <person name="Calhoun S."/>
            <person name="Haridas S."/>
            <person name="Kuo A."/>
            <person name="Mondo S."/>
            <person name="Pangilinan J."/>
            <person name="Riley R."/>
            <person name="Labutti K."/>
            <person name="Andreopoulos B."/>
            <person name="Lipzen A."/>
            <person name="Chen C."/>
            <person name="Yanf M."/>
            <person name="Daum C."/>
            <person name="Ng V."/>
            <person name="Clum A."/>
            <person name="Ohm R."/>
            <person name="Martin F."/>
            <person name="Silar P."/>
            <person name="Natvig D."/>
            <person name="Lalanne C."/>
            <person name="Gautier V."/>
            <person name="Ament-Velasquez S.L."/>
            <person name="Kruys A."/>
            <person name="Hutchinson M.I."/>
            <person name="Powell A.J."/>
            <person name="Barry K."/>
            <person name="Miller A.N."/>
            <person name="Grigoriev I.V."/>
            <person name="Debuchy R."/>
            <person name="Gladieux P."/>
            <person name="Thoren M.H."/>
            <person name="Johannesson H."/>
        </authorList>
    </citation>
    <scope>NUCLEOTIDE SEQUENCE</scope>
    <source>
        <strain evidence="1">CBS 141.50</strain>
    </source>
</reference>
<accession>A0AAN6V0Z7</accession>
<dbReference type="RefSeq" id="XP_062636249.1">
    <property type="nucleotide sequence ID" value="XM_062781014.1"/>
</dbReference>
<comment type="caution">
    <text evidence="1">The sequence shown here is derived from an EMBL/GenBank/DDBJ whole genome shotgun (WGS) entry which is preliminary data.</text>
</comment>
<dbReference type="InterPro" id="IPR006461">
    <property type="entry name" value="PLAC_motif_containing"/>
</dbReference>
<gene>
    <name evidence="1" type="ORF">C8A04DRAFT_29455</name>
</gene>
<evidence type="ECO:0000313" key="2">
    <source>
        <dbReference type="Proteomes" id="UP001302676"/>
    </source>
</evidence>
<reference evidence="1" key="1">
    <citation type="journal article" date="2023" name="Mol. Phylogenet. Evol.">
        <title>Genome-scale phylogeny and comparative genomics of the fungal order Sordariales.</title>
        <authorList>
            <person name="Hensen N."/>
            <person name="Bonometti L."/>
            <person name="Westerberg I."/>
            <person name="Brannstrom I.O."/>
            <person name="Guillou S."/>
            <person name="Cros-Aarteil S."/>
            <person name="Calhoun S."/>
            <person name="Haridas S."/>
            <person name="Kuo A."/>
            <person name="Mondo S."/>
            <person name="Pangilinan J."/>
            <person name="Riley R."/>
            <person name="LaButti K."/>
            <person name="Andreopoulos B."/>
            <person name="Lipzen A."/>
            <person name="Chen C."/>
            <person name="Yan M."/>
            <person name="Daum C."/>
            <person name="Ng V."/>
            <person name="Clum A."/>
            <person name="Steindorff A."/>
            <person name="Ohm R.A."/>
            <person name="Martin F."/>
            <person name="Silar P."/>
            <person name="Natvig D.O."/>
            <person name="Lalanne C."/>
            <person name="Gautier V."/>
            <person name="Ament-Velasquez S.L."/>
            <person name="Kruys A."/>
            <person name="Hutchinson M.I."/>
            <person name="Powell A.J."/>
            <person name="Barry K."/>
            <person name="Miller A.N."/>
            <person name="Grigoriev I.V."/>
            <person name="Debuchy R."/>
            <person name="Gladieux P."/>
            <person name="Hiltunen Thoren M."/>
            <person name="Johannesson H."/>
        </authorList>
    </citation>
    <scope>NUCLEOTIDE SEQUENCE</scope>
    <source>
        <strain evidence="1">CBS 141.50</strain>
    </source>
</reference>
<dbReference type="Proteomes" id="UP001302676">
    <property type="component" value="Unassembled WGS sequence"/>
</dbReference>